<dbReference type="Proteomes" id="UP000269221">
    <property type="component" value="Unassembled WGS sequence"/>
</dbReference>
<accession>A0A3M0KMD0</accession>
<keyword evidence="2" id="KW-1185">Reference proteome</keyword>
<dbReference type="EMBL" id="QRBI01000105">
    <property type="protein sequence ID" value="RMC14399.1"/>
    <property type="molecule type" value="Genomic_DNA"/>
</dbReference>
<reference evidence="1 2" key="1">
    <citation type="submission" date="2018-07" db="EMBL/GenBank/DDBJ databases">
        <title>A high quality draft genome assembly of the barn swallow (H. rustica rustica).</title>
        <authorList>
            <person name="Formenti G."/>
            <person name="Chiara M."/>
            <person name="Poveda L."/>
            <person name="Francoijs K.-J."/>
            <person name="Bonisoli-Alquati A."/>
            <person name="Canova L."/>
            <person name="Gianfranceschi L."/>
            <person name="Horner D.S."/>
            <person name="Saino N."/>
        </authorList>
    </citation>
    <scope>NUCLEOTIDE SEQUENCE [LARGE SCALE GENOMIC DNA]</scope>
    <source>
        <strain evidence="1">Chelidonia</strain>
        <tissue evidence="1">Blood</tissue>
    </source>
</reference>
<protein>
    <submittedName>
        <fullName evidence="1">Uncharacterized protein</fullName>
    </submittedName>
</protein>
<gene>
    <name evidence="1" type="ORF">DUI87_09495</name>
</gene>
<name>A0A3M0KMD0_HIRRU</name>
<evidence type="ECO:0000313" key="1">
    <source>
        <dbReference type="EMBL" id="RMC14399.1"/>
    </source>
</evidence>
<evidence type="ECO:0000313" key="2">
    <source>
        <dbReference type="Proteomes" id="UP000269221"/>
    </source>
</evidence>
<comment type="caution">
    <text evidence="1">The sequence shown here is derived from an EMBL/GenBank/DDBJ whole genome shotgun (WGS) entry which is preliminary data.</text>
</comment>
<proteinExistence type="predicted"/>
<sequence length="102" mass="11465">MALSLAELKECLDDALGYMVQCLVVLNSRELKIVVGPFPVETVYDSVNNTLQWVFVAKEMMLFSLPRPTFGAHPLGYNTECHLERKAPGRILKPLVVLDSWS</sequence>
<dbReference type="AlphaFoldDB" id="A0A3M0KMD0"/>
<organism evidence="1 2">
    <name type="scientific">Hirundo rustica rustica</name>
    <dbReference type="NCBI Taxonomy" id="333673"/>
    <lineage>
        <taxon>Eukaryota</taxon>
        <taxon>Metazoa</taxon>
        <taxon>Chordata</taxon>
        <taxon>Craniata</taxon>
        <taxon>Vertebrata</taxon>
        <taxon>Euteleostomi</taxon>
        <taxon>Archelosauria</taxon>
        <taxon>Archosauria</taxon>
        <taxon>Dinosauria</taxon>
        <taxon>Saurischia</taxon>
        <taxon>Theropoda</taxon>
        <taxon>Coelurosauria</taxon>
        <taxon>Aves</taxon>
        <taxon>Neognathae</taxon>
        <taxon>Neoaves</taxon>
        <taxon>Telluraves</taxon>
        <taxon>Australaves</taxon>
        <taxon>Passeriformes</taxon>
        <taxon>Sylvioidea</taxon>
        <taxon>Hirundinidae</taxon>
        <taxon>Hirundo</taxon>
    </lineage>
</organism>